<comment type="similarity">
    <text evidence="3">Belongs to the claudin family.</text>
</comment>
<dbReference type="STRING" id="144197.ENSSPAP00000001486"/>
<evidence type="ECO:0000256" key="2">
    <source>
        <dbReference type="ARBA" id="ARBA00004651"/>
    </source>
</evidence>
<feature type="compositionally biased region" description="Basic and acidic residues" evidence="10">
    <location>
        <begin position="268"/>
        <end position="283"/>
    </location>
</feature>
<keyword evidence="8" id="KW-1133">Transmembrane helix</keyword>
<keyword evidence="6" id="KW-0812">Transmembrane</keyword>
<feature type="compositionally biased region" description="Polar residues" evidence="10">
    <location>
        <begin position="284"/>
        <end position="294"/>
    </location>
</feature>
<evidence type="ECO:0000256" key="6">
    <source>
        <dbReference type="ARBA" id="ARBA00022692"/>
    </source>
</evidence>
<dbReference type="AlphaFoldDB" id="A0A3B4Z2Q0"/>
<evidence type="ECO:0000256" key="1">
    <source>
        <dbReference type="ARBA" id="ARBA00004435"/>
    </source>
</evidence>
<evidence type="ECO:0000313" key="11">
    <source>
        <dbReference type="Ensembl" id="ENSSPAP00000001486.1"/>
    </source>
</evidence>
<dbReference type="PANTHER" id="PTHR12002">
    <property type="entry name" value="CLAUDIN"/>
    <property type="match status" value="1"/>
</dbReference>
<evidence type="ECO:0000256" key="10">
    <source>
        <dbReference type="SAM" id="MobiDB-lite"/>
    </source>
</evidence>
<name>A0A3B4Z2Q0_9TELE</name>
<feature type="region of interest" description="Disordered" evidence="10">
    <location>
        <begin position="268"/>
        <end position="294"/>
    </location>
</feature>
<evidence type="ECO:0000256" key="4">
    <source>
        <dbReference type="ARBA" id="ARBA00022427"/>
    </source>
</evidence>
<dbReference type="PRINTS" id="PR01077">
    <property type="entry name" value="CLAUDIN"/>
</dbReference>
<protein>
    <submittedName>
        <fullName evidence="11">Claudin 23a</fullName>
    </submittedName>
</protein>
<keyword evidence="4" id="KW-0796">Tight junction</keyword>
<dbReference type="Gene3D" id="1.20.140.150">
    <property type="match status" value="1"/>
</dbReference>
<dbReference type="InterPro" id="IPR004031">
    <property type="entry name" value="PMP22/EMP/MP20/Claudin"/>
</dbReference>
<sequence length="294" mass="32762">MPQRTAQEWIRTSLRTPGIFIFGLVMAPCGWILDLTATVSPNWRTLNNIPNRPADEFLQQGIWDICRATTTTTTLECNLQDTTYFGNQIIEVAQGLMVASLIVTLIGLAVAIPGIRCWRDQPNWVVAGLGGLLIFLSGVMTIIPIAWYTHILTEITSASPLNDVRVGYCIILGYIGGIFEVLGGFVMFIGICRCCGGKNRGERPVEEVTGRYRQRKTELPRRVEVPIYHRATLRDRQPSTLTFTPTDNLQSPINLSMFLDCGRKLENPERTHAARGEPGERSRVSSPGRQPATF</sequence>
<dbReference type="Pfam" id="PF00822">
    <property type="entry name" value="PMP22_Claudin"/>
    <property type="match status" value="1"/>
</dbReference>
<proteinExistence type="inferred from homology"/>
<reference evidence="11" key="1">
    <citation type="submission" date="2023-09" db="UniProtKB">
        <authorList>
            <consortium name="Ensembl"/>
        </authorList>
    </citation>
    <scope>IDENTIFICATION</scope>
</reference>
<accession>A0A3B4Z2Q0</accession>
<keyword evidence="9" id="KW-0472">Membrane</keyword>
<keyword evidence="7" id="KW-0965">Cell junction</keyword>
<evidence type="ECO:0000256" key="7">
    <source>
        <dbReference type="ARBA" id="ARBA00022949"/>
    </source>
</evidence>
<dbReference type="Ensembl" id="ENSSPAT00000001514.1">
    <property type="protein sequence ID" value="ENSSPAP00000001486.1"/>
    <property type="gene ID" value="ENSSPAG00000001151.1"/>
</dbReference>
<organism evidence="11">
    <name type="scientific">Stegastes partitus</name>
    <name type="common">bicolor damselfish</name>
    <dbReference type="NCBI Taxonomy" id="144197"/>
    <lineage>
        <taxon>Eukaryota</taxon>
        <taxon>Metazoa</taxon>
        <taxon>Chordata</taxon>
        <taxon>Craniata</taxon>
        <taxon>Vertebrata</taxon>
        <taxon>Euteleostomi</taxon>
        <taxon>Actinopterygii</taxon>
        <taxon>Neopterygii</taxon>
        <taxon>Teleostei</taxon>
        <taxon>Neoteleostei</taxon>
        <taxon>Acanthomorphata</taxon>
        <taxon>Ovalentaria</taxon>
        <taxon>Pomacentridae</taxon>
        <taxon>Stegastes</taxon>
    </lineage>
</organism>
<evidence type="ECO:0000256" key="9">
    <source>
        <dbReference type="ARBA" id="ARBA00023136"/>
    </source>
</evidence>
<dbReference type="GO" id="GO:0005923">
    <property type="term" value="C:bicellular tight junction"/>
    <property type="evidence" value="ECO:0007669"/>
    <property type="project" value="UniProtKB-SubCell"/>
</dbReference>
<evidence type="ECO:0000256" key="3">
    <source>
        <dbReference type="ARBA" id="ARBA00008295"/>
    </source>
</evidence>
<dbReference type="GO" id="GO:0005198">
    <property type="term" value="F:structural molecule activity"/>
    <property type="evidence" value="ECO:0007669"/>
    <property type="project" value="InterPro"/>
</dbReference>
<evidence type="ECO:0000256" key="8">
    <source>
        <dbReference type="ARBA" id="ARBA00022989"/>
    </source>
</evidence>
<dbReference type="GO" id="GO:0005886">
    <property type="term" value="C:plasma membrane"/>
    <property type="evidence" value="ECO:0007669"/>
    <property type="project" value="UniProtKB-SubCell"/>
</dbReference>
<keyword evidence="5" id="KW-1003">Cell membrane</keyword>
<dbReference type="GeneTree" id="ENSGT00390000006975"/>
<comment type="subcellular location">
    <subcellularLocation>
        <location evidence="1">Cell junction</location>
        <location evidence="1">Tight junction</location>
    </subcellularLocation>
    <subcellularLocation>
        <location evidence="2">Cell membrane</location>
        <topology evidence="2">Multi-pass membrane protein</topology>
    </subcellularLocation>
</comment>
<evidence type="ECO:0000256" key="5">
    <source>
        <dbReference type="ARBA" id="ARBA00022475"/>
    </source>
</evidence>
<dbReference type="InterPro" id="IPR006187">
    <property type="entry name" value="Claudin"/>
</dbReference>